<dbReference type="PROSITE" id="PS00678">
    <property type="entry name" value="WD_REPEATS_1"/>
    <property type="match status" value="1"/>
</dbReference>
<dbReference type="InterPro" id="IPR015943">
    <property type="entry name" value="WD40/YVTN_repeat-like_dom_sf"/>
</dbReference>
<feature type="non-terminal residue" evidence="4">
    <location>
        <position position="182"/>
    </location>
</feature>
<dbReference type="InterPro" id="IPR020472">
    <property type="entry name" value="WD40_PAC1"/>
</dbReference>
<sequence length="182" mass="20052">LKGHGERIRSISYCPDGQRMISGSSDKTARQWDVETGTMRILEGHSRRINCVDISVDNMLLASGADDVTARIWNLDTGKLVAGPFKMWAQAHQGLAPSFDGTLLASFGEDRTIKLWAWEPRQLPAPDAATTKSILKPVTTLKGHGELIQSISYFPDGQRMISGSVDQTARQWDVKAGNEIEK</sequence>
<dbReference type="InParanoid" id="A0A0C9ZAP1"/>
<evidence type="ECO:0000256" key="1">
    <source>
        <dbReference type="ARBA" id="ARBA00022574"/>
    </source>
</evidence>
<dbReference type="PROSITE" id="PS50294">
    <property type="entry name" value="WD_REPEATS_REGION"/>
    <property type="match status" value="3"/>
</dbReference>
<reference evidence="4 5" key="1">
    <citation type="submission" date="2014-04" db="EMBL/GenBank/DDBJ databases">
        <authorList>
            <consortium name="DOE Joint Genome Institute"/>
            <person name="Kuo A."/>
            <person name="Ruytinx J."/>
            <person name="Rineau F."/>
            <person name="Colpaert J."/>
            <person name="Kohler A."/>
            <person name="Nagy L.G."/>
            <person name="Floudas D."/>
            <person name="Copeland A."/>
            <person name="Barry K.W."/>
            <person name="Cichocki N."/>
            <person name="Veneault-Fourrey C."/>
            <person name="LaButti K."/>
            <person name="Lindquist E.A."/>
            <person name="Lipzen A."/>
            <person name="Lundell T."/>
            <person name="Morin E."/>
            <person name="Murat C."/>
            <person name="Sun H."/>
            <person name="Tunlid A."/>
            <person name="Henrissat B."/>
            <person name="Grigoriev I.V."/>
            <person name="Hibbett D.S."/>
            <person name="Martin F."/>
            <person name="Nordberg H.P."/>
            <person name="Cantor M.N."/>
            <person name="Hua S.X."/>
        </authorList>
    </citation>
    <scope>NUCLEOTIDE SEQUENCE [LARGE SCALE GENOMIC DNA]</scope>
    <source>
        <strain evidence="4 5">UH-Slu-Lm8-n1</strain>
    </source>
</reference>
<dbReference type="Gene3D" id="2.130.10.10">
    <property type="entry name" value="YVTN repeat-like/Quinoprotein amine dehydrogenase"/>
    <property type="match status" value="1"/>
</dbReference>
<dbReference type="OrthoDB" id="674604at2759"/>
<dbReference type="AlphaFoldDB" id="A0A0C9ZAP1"/>
<feature type="non-terminal residue" evidence="4">
    <location>
        <position position="1"/>
    </location>
</feature>
<dbReference type="SUPFAM" id="SSF50978">
    <property type="entry name" value="WD40 repeat-like"/>
    <property type="match status" value="1"/>
</dbReference>
<keyword evidence="5" id="KW-1185">Reference proteome</keyword>
<dbReference type="EMBL" id="KN835729">
    <property type="protein sequence ID" value="KIK34600.1"/>
    <property type="molecule type" value="Genomic_DNA"/>
</dbReference>
<dbReference type="PRINTS" id="PR00320">
    <property type="entry name" value="GPROTEINBRPT"/>
</dbReference>
<evidence type="ECO:0000256" key="2">
    <source>
        <dbReference type="ARBA" id="ARBA00022737"/>
    </source>
</evidence>
<keyword evidence="1 3" id="KW-0853">WD repeat</keyword>
<name>A0A0C9ZAP1_9AGAM</name>
<dbReference type="InterPro" id="IPR036322">
    <property type="entry name" value="WD40_repeat_dom_sf"/>
</dbReference>
<dbReference type="PANTHER" id="PTHR22847">
    <property type="entry name" value="WD40 REPEAT PROTEIN"/>
    <property type="match status" value="1"/>
</dbReference>
<keyword evidence="2" id="KW-0677">Repeat</keyword>
<dbReference type="InterPro" id="IPR019775">
    <property type="entry name" value="WD40_repeat_CS"/>
</dbReference>
<dbReference type="InterPro" id="IPR001680">
    <property type="entry name" value="WD40_rpt"/>
</dbReference>
<gene>
    <name evidence="4" type="ORF">CY34DRAFT_63439</name>
</gene>
<proteinExistence type="predicted"/>
<dbReference type="PANTHER" id="PTHR22847:SF637">
    <property type="entry name" value="WD REPEAT DOMAIN 5B"/>
    <property type="match status" value="1"/>
</dbReference>
<feature type="repeat" description="WD" evidence="3">
    <location>
        <begin position="141"/>
        <end position="182"/>
    </location>
</feature>
<dbReference type="PROSITE" id="PS50082">
    <property type="entry name" value="WD_REPEATS_2"/>
    <property type="match status" value="3"/>
</dbReference>
<protein>
    <recommendedName>
        <fullName evidence="6">WD40 repeat-like protein</fullName>
    </recommendedName>
</protein>
<evidence type="ECO:0000313" key="5">
    <source>
        <dbReference type="Proteomes" id="UP000054485"/>
    </source>
</evidence>
<dbReference type="GO" id="GO:1990234">
    <property type="term" value="C:transferase complex"/>
    <property type="evidence" value="ECO:0007669"/>
    <property type="project" value="UniProtKB-ARBA"/>
</dbReference>
<accession>A0A0C9ZAP1</accession>
<reference evidence="5" key="2">
    <citation type="submission" date="2015-01" db="EMBL/GenBank/DDBJ databases">
        <title>Evolutionary Origins and Diversification of the Mycorrhizal Mutualists.</title>
        <authorList>
            <consortium name="DOE Joint Genome Institute"/>
            <consortium name="Mycorrhizal Genomics Consortium"/>
            <person name="Kohler A."/>
            <person name="Kuo A."/>
            <person name="Nagy L.G."/>
            <person name="Floudas D."/>
            <person name="Copeland A."/>
            <person name="Barry K.W."/>
            <person name="Cichocki N."/>
            <person name="Veneault-Fourrey C."/>
            <person name="LaButti K."/>
            <person name="Lindquist E.A."/>
            <person name="Lipzen A."/>
            <person name="Lundell T."/>
            <person name="Morin E."/>
            <person name="Murat C."/>
            <person name="Riley R."/>
            <person name="Ohm R."/>
            <person name="Sun H."/>
            <person name="Tunlid A."/>
            <person name="Henrissat B."/>
            <person name="Grigoriev I.V."/>
            <person name="Hibbett D.S."/>
            <person name="Martin F."/>
        </authorList>
    </citation>
    <scope>NUCLEOTIDE SEQUENCE [LARGE SCALE GENOMIC DNA]</scope>
    <source>
        <strain evidence="5">UH-Slu-Lm8-n1</strain>
    </source>
</reference>
<dbReference type="Pfam" id="PF00400">
    <property type="entry name" value="WD40"/>
    <property type="match status" value="4"/>
</dbReference>
<dbReference type="HOGENOM" id="CLU_000288_57_18_1"/>
<dbReference type="SMART" id="SM00320">
    <property type="entry name" value="WD40"/>
    <property type="match status" value="4"/>
</dbReference>
<feature type="repeat" description="WD" evidence="3">
    <location>
        <begin position="1"/>
        <end position="42"/>
    </location>
</feature>
<evidence type="ECO:0000256" key="3">
    <source>
        <dbReference type="PROSITE-ProRule" id="PRU00221"/>
    </source>
</evidence>
<dbReference type="Proteomes" id="UP000054485">
    <property type="component" value="Unassembled WGS sequence"/>
</dbReference>
<organism evidence="4 5">
    <name type="scientific">Suillus luteus UH-Slu-Lm8-n1</name>
    <dbReference type="NCBI Taxonomy" id="930992"/>
    <lineage>
        <taxon>Eukaryota</taxon>
        <taxon>Fungi</taxon>
        <taxon>Dikarya</taxon>
        <taxon>Basidiomycota</taxon>
        <taxon>Agaricomycotina</taxon>
        <taxon>Agaricomycetes</taxon>
        <taxon>Agaricomycetidae</taxon>
        <taxon>Boletales</taxon>
        <taxon>Suillineae</taxon>
        <taxon>Suillaceae</taxon>
        <taxon>Suillus</taxon>
    </lineage>
</organism>
<dbReference type="STRING" id="930992.A0A0C9ZAP1"/>
<feature type="repeat" description="WD" evidence="3">
    <location>
        <begin position="42"/>
        <end position="83"/>
    </location>
</feature>
<evidence type="ECO:0000313" key="4">
    <source>
        <dbReference type="EMBL" id="KIK34600.1"/>
    </source>
</evidence>
<evidence type="ECO:0008006" key="6">
    <source>
        <dbReference type="Google" id="ProtNLM"/>
    </source>
</evidence>